<proteinExistence type="predicted"/>
<dbReference type="CDD" id="cd00093">
    <property type="entry name" value="HTH_XRE"/>
    <property type="match status" value="1"/>
</dbReference>
<keyword evidence="2" id="KW-1185">Reference proteome</keyword>
<reference evidence="2" key="1">
    <citation type="journal article" date="2019" name="Int. J. Syst. Evol. Microbiol.">
        <title>The Global Catalogue of Microorganisms (GCM) 10K type strain sequencing project: providing services to taxonomists for standard genome sequencing and annotation.</title>
        <authorList>
            <consortium name="The Broad Institute Genomics Platform"/>
            <consortium name="The Broad Institute Genome Sequencing Center for Infectious Disease"/>
            <person name="Wu L."/>
            <person name="Ma J."/>
        </authorList>
    </citation>
    <scope>NUCLEOTIDE SEQUENCE [LARGE SCALE GENOMIC DNA]</scope>
    <source>
        <strain evidence="2">CGMCC 4.7283</strain>
    </source>
</reference>
<dbReference type="EMBL" id="JBHSGI010000002">
    <property type="protein sequence ID" value="MFC4667408.1"/>
    <property type="molecule type" value="Genomic_DNA"/>
</dbReference>
<accession>A0ABV9KBM5</accession>
<comment type="caution">
    <text evidence="1">The sequence shown here is derived from an EMBL/GenBank/DDBJ whole genome shotgun (WGS) entry which is preliminary data.</text>
</comment>
<name>A0ABV9KBM5_9RHOB</name>
<dbReference type="Proteomes" id="UP001595973">
    <property type="component" value="Unassembled WGS sequence"/>
</dbReference>
<dbReference type="SUPFAM" id="SSF47413">
    <property type="entry name" value="lambda repressor-like DNA-binding domains"/>
    <property type="match status" value="1"/>
</dbReference>
<protein>
    <submittedName>
        <fullName evidence="1">Helix-turn-helix domain-containing protein</fullName>
    </submittedName>
</protein>
<gene>
    <name evidence="1" type="ORF">ACFO5X_02475</name>
</gene>
<dbReference type="Gene3D" id="1.10.260.40">
    <property type="entry name" value="lambda repressor-like DNA-binding domains"/>
    <property type="match status" value="1"/>
</dbReference>
<dbReference type="InterPro" id="IPR010982">
    <property type="entry name" value="Lambda_DNA-bd_dom_sf"/>
</dbReference>
<dbReference type="RefSeq" id="WP_380715549.1">
    <property type="nucleotide sequence ID" value="NZ_JBHSGI010000002.1"/>
</dbReference>
<evidence type="ECO:0000313" key="2">
    <source>
        <dbReference type="Proteomes" id="UP001595973"/>
    </source>
</evidence>
<evidence type="ECO:0000313" key="1">
    <source>
        <dbReference type="EMBL" id="MFC4667408.1"/>
    </source>
</evidence>
<sequence length="364" mass="40677">MLSTFGKSAAQFRAQLGLTEQEFAALVGLSVGEVEDLEHMRAHCSSEIVGRYVRVLGLQPGAAPALALIAAAEDSNRRRVETRRYLGDDRLMALLARHGNELSDAVKAQINRIVAEEIAAKSRVIRHRDDRADSPPAPLRPRLTPARLAELVLLSEEVRARHVRPEERLSATAFLEDEFERDPRLEIELVTEMPLFAPDSGAAIAQTVDGHILHVNAGFWTDCAAGCRNVASHVLLHEYAHHILHGAYIAQGEGFLPPHRLASLEMGDAREAVTVGGYDSADTLDLEADFFAVLLTVPWTRLAEVAVEDYKARFLVRKLARDYGAFWPVMDKLVRYMRMGVARDRIREALYRQNRIDHPFLLLL</sequence>
<organism evidence="1 2">
    <name type="scientific">Seohaeicola nanhaiensis</name>
    <dbReference type="NCBI Taxonomy" id="1387282"/>
    <lineage>
        <taxon>Bacteria</taxon>
        <taxon>Pseudomonadati</taxon>
        <taxon>Pseudomonadota</taxon>
        <taxon>Alphaproteobacteria</taxon>
        <taxon>Rhodobacterales</taxon>
        <taxon>Roseobacteraceae</taxon>
        <taxon>Seohaeicola</taxon>
    </lineage>
</organism>
<dbReference type="InterPro" id="IPR001387">
    <property type="entry name" value="Cro/C1-type_HTH"/>
</dbReference>